<dbReference type="RefSeq" id="WP_090371077.1">
    <property type="nucleotide sequence ID" value="NZ_CP087111.1"/>
</dbReference>
<dbReference type="Proteomes" id="UP000240476">
    <property type="component" value="Unassembled WGS sequence"/>
</dbReference>
<dbReference type="GO" id="GO:0000976">
    <property type="term" value="F:transcription cis-regulatory region binding"/>
    <property type="evidence" value="ECO:0007669"/>
    <property type="project" value="TreeGrafter"/>
</dbReference>
<dbReference type="SMART" id="SM00342">
    <property type="entry name" value="HTH_ARAC"/>
    <property type="match status" value="1"/>
</dbReference>
<evidence type="ECO:0000256" key="3">
    <source>
        <dbReference type="ARBA" id="ARBA00023163"/>
    </source>
</evidence>
<dbReference type="Pfam" id="PF12833">
    <property type="entry name" value="HTH_18"/>
    <property type="match status" value="1"/>
</dbReference>
<evidence type="ECO:0000256" key="2">
    <source>
        <dbReference type="ARBA" id="ARBA00023125"/>
    </source>
</evidence>
<protein>
    <submittedName>
        <fullName evidence="6">AraC family transcriptional regulator</fullName>
    </submittedName>
    <submittedName>
        <fullName evidence="7">Helix-turn-helix domain-containing protein</fullName>
    </submittedName>
    <submittedName>
        <fullName evidence="5">Helix-turn-helix transcriptional regulator</fullName>
    </submittedName>
</protein>
<evidence type="ECO:0000313" key="10">
    <source>
        <dbReference type="Proteomes" id="UP000423257"/>
    </source>
</evidence>
<reference evidence="7 8" key="1">
    <citation type="submission" date="2016-10" db="EMBL/GenBank/DDBJ databases">
        <authorList>
            <person name="de Groot N.N."/>
        </authorList>
    </citation>
    <scope>NUCLEOTIDE SEQUENCE [LARGE SCALE GENOMIC DNA]</scope>
    <source>
        <strain evidence="7 8">BS3265</strain>
    </source>
</reference>
<reference evidence="6 9" key="2">
    <citation type="submission" date="2018-03" db="EMBL/GenBank/DDBJ databases">
        <title>Draft genome sequence of the type strain of Pseudomonas palleroniana LMG 23076, isolated from rice in Cameroon.</title>
        <authorList>
            <person name="Tambong J.T."/>
        </authorList>
    </citation>
    <scope>NUCLEOTIDE SEQUENCE [LARGE SCALE GENOMIC DNA]</scope>
    <source>
        <strain evidence="6 9">LMG 23076</strain>
    </source>
</reference>
<dbReference type="InterPro" id="IPR020449">
    <property type="entry name" value="Tscrpt_reg_AraC-type_HTH"/>
</dbReference>
<keyword evidence="3" id="KW-0804">Transcription</keyword>
<dbReference type="PROSITE" id="PS01124">
    <property type="entry name" value="HTH_ARAC_FAMILY_2"/>
    <property type="match status" value="1"/>
</dbReference>
<keyword evidence="1" id="KW-0805">Transcription regulation</keyword>
<dbReference type="GO" id="GO:0003700">
    <property type="term" value="F:DNA-binding transcription factor activity"/>
    <property type="evidence" value="ECO:0007669"/>
    <property type="project" value="InterPro"/>
</dbReference>
<dbReference type="Proteomes" id="UP000199129">
    <property type="component" value="Unassembled WGS sequence"/>
</dbReference>
<evidence type="ECO:0000313" key="6">
    <source>
        <dbReference type="EMBL" id="PTC22525.1"/>
    </source>
</evidence>
<keyword evidence="9" id="KW-1185">Reference proteome</keyword>
<dbReference type="PANTHER" id="PTHR47894">
    <property type="entry name" value="HTH-TYPE TRANSCRIPTIONAL REGULATOR GADX"/>
    <property type="match status" value="1"/>
</dbReference>
<dbReference type="InterPro" id="IPR018060">
    <property type="entry name" value="HTH_AraC"/>
</dbReference>
<dbReference type="Gene3D" id="1.10.10.60">
    <property type="entry name" value="Homeodomain-like"/>
    <property type="match status" value="1"/>
</dbReference>
<dbReference type="EMBL" id="FNUA01000002">
    <property type="protein sequence ID" value="SEF06406.1"/>
    <property type="molecule type" value="Genomic_DNA"/>
</dbReference>
<reference evidence="5 10" key="3">
    <citation type="submission" date="2019-09" db="EMBL/GenBank/DDBJ databases">
        <title>Draft genome sequences of 48 bacterial type strains from the CCUG.</title>
        <authorList>
            <person name="Tunovic T."/>
            <person name="Pineiro-Iglesias B."/>
            <person name="Unosson C."/>
            <person name="Inganas E."/>
            <person name="Ohlen M."/>
            <person name="Cardew S."/>
            <person name="Jensie-Markopoulos S."/>
            <person name="Salva-Serra F."/>
            <person name="Jaen-Luchoro D."/>
            <person name="Karlsson R."/>
            <person name="Svensson-Stadler L."/>
            <person name="Chun J."/>
            <person name="Moore E."/>
        </authorList>
    </citation>
    <scope>NUCLEOTIDE SEQUENCE [LARGE SCALE GENOMIC DNA]</scope>
    <source>
        <strain evidence="5 10">CCUG 51524</strain>
    </source>
</reference>
<evidence type="ECO:0000313" key="5">
    <source>
        <dbReference type="EMBL" id="KAB0569082.1"/>
    </source>
</evidence>
<feature type="domain" description="HTH araC/xylS-type" evidence="4">
    <location>
        <begin position="174"/>
        <end position="271"/>
    </location>
</feature>
<evidence type="ECO:0000256" key="1">
    <source>
        <dbReference type="ARBA" id="ARBA00023015"/>
    </source>
</evidence>
<dbReference type="SUPFAM" id="SSF46689">
    <property type="entry name" value="Homeodomain-like"/>
    <property type="match status" value="1"/>
</dbReference>
<proteinExistence type="predicted"/>
<dbReference type="GO" id="GO:0005829">
    <property type="term" value="C:cytosol"/>
    <property type="evidence" value="ECO:0007669"/>
    <property type="project" value="TreeGrafter"/>
</dbReference>
<dbReference type="PRINTS" id="PR00032">
    <property type="entry name" value="HTHARAC"/>
</dbReference>
<accession>A0A1H5NXT1</accession>
<evidence type="ECO:0000313" key="9">
    <source>
        <dbReference type="Proteomes" id="UP000240476"/>
    </source>
</evidence>
<gene>
    <name evidence="6" type="ORF">C9383_23955</name>
    <name evidence="5" type="ORF">F7R03_05795</name>
    <name evidence="7" type="ORF">SAMN04490198_4929</name>
</gene>
<dbReference type="AlphaFoldDB" id="A0A1H5NXT1"/>
<keyword evidence="2" id="KW-0238">DNA-binding</keyword>
<dbReference type="EMBL" id="PYWX01000068">
    <property type="protein sequence ID" value="PTC22525.1"/>
    <property type="molecule type" value="Genomic_DNA"/>
</dbReference>
<dbReference type="Proteomes" id="UP000423257">
    <property type="component" value="Unassembled WGS sequence"/>
</dbReference>
<dbReference type="PANTHER" id="PTHR47894:SF4">
    <property type="entry name" value="HTH-TYPE TRANSCRIPTIONAL REGULATOR GADX"/>
    <property type="match status" value="1"/>
</dbReference>
<name>A0A1H5NXT1_9PSED</name>
<evidence type="ECO:0000313" key="8">
    <source>
        <dbReference type="Proteomes" id="UP000199129"/>
    </source>
</evidence>
<organism evidence="7 8">
    <name type="scientific">Pseudomonas palleroniana</name>
    <dbReference type="NCBI Taxonomy" id="191390"/>
    <lineage>
        <taxon>Bacteria</taxon>
        <taxon>Pseudomonadati</taxon>
        <taxon>Pseudomonadota</taxon>
        <taxon>Gammaproteobacteria</taxon>
        <taxon>Pseudomonadales</taxon>
        <taxon>Pseudomonadaceae</taxon>
        <taxon>Pseudomonas</taxon>
    </lineage>
</organism>
<sequence>MRPCDGIQHRENIIDACVIRARQPLTLPRVPVFVTTLCRVRQGEKLLQWDDREMRAGPHHLILMPAGRELGISNFPGPHGHYIADAVTFPVSTLRNFITRYSQQIMSCRGVLKTDLCVPLDRHTTQAWEQLLAAINGNAPQALCTHYGEAVLLSLCLGGQIGSLLMGRNDPLCERVQQLVMASPERDWTVASIAQHMNLGESTLRRQLAKEGNSFRNILEGVRLSTALQRLQTTSRPIGEIAGACGYASASRFAVRFRSHYGLSPRELRAAI</sequence>
<evidence type="ECO:0000259" key="4">
    <source>
        <dbReference type="PROSITE" id="PS01124"/>
    </source>
</evidence>
<dbReference type="InterPro" id="IPR009057">
    <property type="entry name" value="Homeodomain-like_sf"/>
</dbReference>
<evidence type="ECO:0000313" key="7">
    <source>
        <dbReference type="EMBL" id="SEF06406.1"/>
    </source>
</evidence>
<dbReference type="EMBL" id="VZPQ01000002">
    <property type="protein sequence ID" value="KAB0569082.1"/>
    <property type="molecule type" value="Genomic_DNA"/>
</dbReference>